<sequence>MRIRKAIIPAAGLGTRFLPATIAQPKEMLPMVDNLAKKGKDDLASQIERVSTMARIHFIRQRTPKGLGDAVLHAESFVDNEPFLVLLGDSIVQQERPCSMELISAFLETGKSIMNLETVPDEEVSRYGIAAINPAPIDLNNGDLT</sequence>
<dbReference type="EMBL" id="LBVO01000066">
    <property type="protein sequence ID" value="KKQ86607.1"/>
    <property type="molecule type" value="Genomic_DNA"/>
</dbReference>
<comment type="caution">
    <text evidence="7">The sequence shown here is derived from an EMBL/GenBank/DDBJ whole genome shotgun (WGS) entry which is preliminary data.</text>
</comment>
<evidence type="ECO:0000313" key="8">
    <source>
        <dbReference type="Proteomes" id="UP000033934"/>
    </source>
</evidence>
<evidence type="ECO:0000256" key="5">
    <source>
        <dbReference type="ARBA" id="ARBA00048128"/>
    </source>
</evidence>
<name>A0A0G0L6I5_9BACT</name>
<evidence type="ECO:0000256" key="3">
    <source>
        <dbReference type="ARBA" id="ARBA00022679"/>
    </source>
</evidence>
<feature type="domain" description="Nucleotidyl transferase" evidence="6">
    <location>
        <begin position="41"/>
        <end position="133"/>
    </location>
</feature>
<dbReference type="EC" id="2.7.7.9" evidence="2"/>
<comment type="catalytic activity">
    <reaction evidence="5">
        <text>alpha-D-glucose 1-phosphate + UTP + H(+) = UDP-alpha-D-glucose + diphosphate</text>
        <dbReference type="Rhea" id="RHEA:19889"/>
        <dbReference type="ChEBI" id="CHEBI:15378"/>
        <dbReference type="ChEBI" id="CHEBI:33019"/>
        <dbReference type="ChEBI" id="CHEBI:46398"/>
        <dbReference type="ChEBI" id="CHEBI:58601"/>
        <dbReference type="ChEBI" id="CHEBI:58885"/>
        <dbReference type="EC" id="2.7.7.9"/>
    </reaction>
</comment>
<dbReference type="PANTHER" id="PTHR43197">
    <property type="entry name" value="UTP--GLUCOSE-1-PHOSPHATE URIDYLYLTRANSFERASE"/>
    <property type="match status" value="1"/>
</dbReference>
<organism evidence="7 8">
    <name type="scientific">Berkelbacteria bacterium GW2011_GWA2_38_9</name>
    <dbReference type="NCBI Taxonomy" id="1618334"/>
    <lineage>
        <taxon>Bacteria</taxon>
        <taxon>Candidatus Berkelbacteria</taxon>
    </lineage>
</organism>
<keyword evidence="3 7" id="KW-0808">Transferase</keyword>
<dbReference type="Proteomes" id="UP000033934">
    <property type="component" value="Unassembled WGS sequence"/>
</dbReference>
<evidence type="ECO:0000256" key="2">
    <source>
        <dbReference type="ARBA" id="ARBA00012415"/>
    </source>
</evidence>
<proteinExistence type="inferred from homology"/>
<comment type="similarity">
    <text evidence="1">Belongs to the UDPGP type 2 family.</text>
</comment>
<dbReference type="Pfam" id="PF00483">
    <property type="entry name" value="NTP_transferase"/>
    <property type="match status" value="1"/>
</dbReference>
<dbReference type="InterPro" id="IPR005835">
    <property type="entry name" value="NTP_transferase_dom"/>
</dbReference>
<protein>
    <recommendedName>
        <fullName evidence="2">UTP--glucose-1-phosphate uridylyltransferase</fullName>
        <ecNumber evidence="2">2.7.7.9</ecNumber>
    </recommendedName>
</protein>
<accession>A0A0G0L6I5</accession>
<dbReference type="SUPFAM" id="SSF53448">
    <property type="entry name" value="Nucleotide-diphospho-sugar transferases"/>
    <property type="match status" value="1"/>
</dbReference>
<reference evidence="7 8" key="1">
    <citation type="journal article" date="2015" name="Nature">
        <title>rRNA introns, odd ribosomes, and small enigmatic genomes across a large radiation of phyla.</title>
        <authorList>
            <person name="Brown C.T."/>
            <person name="Hug L.A."/>
            <person name="Thomas B.C."/>
            <person name="Sharon I."/>
            <person name="Castelle C.J."/>
            <person name="Singh A."/>
            <person name="Wilkins M.J."/>
            <person name="Williams K.H."/>
            <person name="Banfield J.F."/>
        </authorList>
    </citation>
    <scope>NUCLEOTIDE SEQUENCE [LARGE SCALE GENOMIC DNA]</scope>
</reference>
<evidence type="ECO:0000256" key="4">
    <source>
        <dbReference type="ARBA" id="ARBA00022695"/>
    </source>
</evidence>
<gene>
    <name evidence="7" type="ORF">UT11_C0066G0003</name>
</gene>
<dbReference type="InterPro" id="IPR005771">
    <property type="entry name" value="GalU_uridylyltTrfase_bac/arc"/>
</dbReference>
<dbReference type="AlphaFoldDB" id="A0A0G0L6I5"/>
<dbReference type="GO" id="GO:0003983">
    <property type="term" value="F:UTP:glucose-1-phosphate uridylyltransferase activity"/>
    <property type="evidence" value="ECO:0007669"/>
    <property type="project" value="UniProtKB-EC"/>
</dbReference>
<dbReference type="Gene3D" id="3.90.550.10">
    <property type="entry name" value="Spore Coat Polysaccharide Biosynthesis Protein SpsA, Chain A"/>
    <property type="match status" value="2"/>
</dbReference>
<evidence type="ECO:0000313" key="7">
    <source>
        <dbReference type="EMBL" id="KKQ86607.1"/>
    </source>
</evidence>
<evidence type="ECO:0000256" key="1">
    <source>
        <dbReference type="ARBA" id="ARBA00006890"/>
    </source>
</evidence>
<evidence type="ECO:0000259" key="6">
    <source>
        <dbReference type="Pfam" id="PF00483"/>
    </source>
</evidence>
<dbReference type="GO" id="GO:0006011">
    <property type="term" value="P:UDP-alpha-D-glucose metabolic process"/>
    <property type="evidence" value="ECO:0007669"/>
    <property type="project" value="InterPro"/>
</dbReference>
<dbReference type="PANTHER" id="PTHR43197:SF1">
    <property type="entry name" value="UTP--GLUCOSE-1-PHOSPHATE URIDYLYLTRANSFERASE"/>
    <property type="match status" value="1"/>
</dbReference>
<dbReference type="PATRIC" id="fig|1618334.3.peg.827"/>
<dbReference type="InterPro" id="IPR029044">
    <property type="entry name" value="Nucleotide-diphossugar_trans"/>
</dbReference>
<keyword evidence="4 7" id="KW-0548">Nucleotidyltransferase</keyword>